<keyword evidence="2" id="KW-1185">Reference proteome</keyword>
<organism evidence="1 2">
    <name type="scientific">Leishmania panamensis</name>
    <dbReference type="NCBI Taxonomy" id="5679"/>
    <lineage>
        <taxon>Eukaryota</taxon>
        <taxon>Discoba</taxon>
        <taxon>Euglenozoa</taxon>
        <taxon>Kinetoplastea</taxon>
        <taxon>Metakinetoplastina</taxon>
        <taxon>Trypanosomatida</taxon>
        <taxon>Trypanosomatidae</taxon>
        <taxon>Leishmaniinae</taxon>
        <taxon>Leishmania</taxon>
        <taxon>Leishmania guyanensis species complex</taxon>
    </lineage>
</organism>
<name>A0A088RYS7_LEIPA</name>
<dbReference type="OrthoDB" id="270286at2759"/>
<gene>
    <name evidence="1" type="ORF">LPMP_324070</name>
</gene>
<dbReference type="eggNOG" id="ENOG502RT2B">
    <property type="taxonomic scope" value="Eukaryota"/>
</dbReference>
<dbReference type="AlphaFoldDB" id="A0A088RYS7"/>
<dbReference type="VEuPathDB" id="TriTrypDB:LPAL13_320048000"/>
<dbReference type="KEGG" id="lpan:LPMP_324070"/>
<proteinExistence type="predicted"/>
<evidence type="ECO:0000313" key="1">
    <source>
        <dbReference type="EMBL" id="AIO01288.1"/>
    </source>
</evidence>
<sequence length="556" mass="62184">MPARFTSSAPPPFVLAASRAQSWVDVLRAYSKCCGYLHGVYHPTPVELKHGLSYMPDARSTSLFYYGVIKTPITSVTPEKSLVLAVLKRYKDCGSVAALRRVIEEDVNSSTLEGARAKLALASTAALWEAALETLLSHPPLIKSTLQRRVVLSALCKGNQWRLALGVLYMEPKVDLHPIMVRPLVRCFGRLQNHRSALRLTAAALATGSSMNIGLLSALLPTLQGTGKWQLALHAAQELHLLSATRAEARTNLSIYNQLVDCLYEADVYAAFSLDDVVQQTVDRMRPRASEETRMATRAPQFRMHSPVEIFQQFQSVLMALTCVYSKAMCAPRWYSRAISGIVDSALKENTVLIVLDTNVLLHLVQKQLPLEHFYAYMKQLYPDLQQYSFATVVVPFTTVSEAYTYIWGPKEHFPLNVRKLLWSRAVSLLQQPHVYVLSLAGEYPCSSLNIIPRLAYRTMPDNVAGAFHQDPDLRILSVCAALQHYFRIAKVTDNLGGTTIPMGVALFSLLKYHVRRYCKTVKGCCVDRLLLCTLDKRMSRGAVQMGMRVFPCLFP</sequence>
<dbReference type="RefSeq" id="XP_010702088.1">
    <property type="nucleotide sequence ID" value="XM_010703786.1"/>
</dbReference>
<accession>A0A088RYS7</accession>
<dbReference type="EMBL" id="CP009401">
    <property type="protein sequence ID" value="AIO01288.1"/>
    <property type="molecule type" value="Genomic_DNA"/>
</dbReference>
<dbReference type="Proteomes" id="UP000063063">
    <property type="component" value="Chromosome 32"/>
</dbReference>
<evidence type="ECO:0000313" key="2">
    <source>
        <dbReference type="Proteomes" id="UP000063063"/>
    </source>
</evidence>
<reference evidence="1 2" key="1">
    <citation type="journal article" date="2015" name="Sci. Rep.">
        <title>The genome of Leishmania panamensis: insights into genomics of the L. (Viannia) subgenus.</title>
        <authorList>
            <person name="Llanes A."/>
            <person name="Restrepo C.M."/>
            <person name="Vecchio G.D."/>
            <person name="Anguizola F.J."/>
            <person name="Lleonart R."/>
        </authorList>
    </citation>
    <scope>NUCLEOTIDE SEQUENCE [LARGE SCALE GENOMIC DNA]</scope>
    <source>
        <strain evidence="1 2">MHOM/PA/94/PSC-1</strain>
    </source>
</reference>
<dbReference type="GeneID" id="22578148"/>
<protein>
    <recommendedName>
        <fullName evidence="3">PIN domain-containing protein</fullName>
    </recommendedName>
</protein>
<evidence type="ECO:0008006" key="3">
    <source>
        <dbReference type="Google" id="ProtNLM"/>
    </source>
</evidence>
<dbReference type="VEuPathDB" id="TriTrypDB:LPMP_324070"/>